<evidence type="ECO:0000259" key="1">
    <source>
        <dbReference type="Pfam" id="PF01693"/>
    </source>
</evidence>
<evidence type="ECO:0000313" key="2">
    <source>
        <dbReference type="EMBL" id="KAJ7067682.1"/>
    </source>
</evidence>
<dbReference type="InterPro" id="IPR011320">
    <property type="entry name" value="RNase_H1_N"/>
</dbReference>
<dbReference type="AlphaFoldDB" id="A0AAD6XH21"/>
<comment type="caution">
    <text evidence="3">The sequence shown here is derived from an EMBL/GenBank/DDBJ whole genome shotgun (WGS) entry which is preliminary data.</text>
</comment>
<proteinExistence type="predicted"/>
<keyword evidence="4" id="KW-1185">Reference proteome</keyword>
<dbReference type="Pfam" id="PF01693">
    <property type="entry name" value="Cauli_VI"/>
    <property type="match status" value="1"/>
</dbReference>
<dbReference type="Proteomes" id="UP001222325">
    <property type="component" value="Unassembled WGS sequence"/>
</dbReference>
<reference evidence="3" key="1">
    <citation type="submission" date="2023-03" db="EMBL/GenBank/DDBJ databases">
        <title>Massive genome expansion in bonnet fungi (Mycena s.s.) driven by repeated elements and novel gene families across ecological guilds.</title>
        <authorList>
            <consortium name="Lawrence Berkeley National Laboratory"/>
            <person name="Harder C.B."/>
            <person name="Miyauchi S."/>
            <person name="Viragh M."/>
            <person name="Kuo A."/>
            <person name="Thoen E."/>
            <person name="Andreopoulos B."/>
            <person name="Lu D."/>
            <person name="Skrede I."/>
            <person name="Drula E."/>
            <person name="Henrissat B."/>
            <person name="Morin E."/>
            <person name="Kohler A."/>
            <person name="Barry K."/>
            <person name="LaButti K."/>
            <person name="Morin E."/>
            <person name="Salamov A."/>
            <person name="Lipzen A."/>
            <person name="Mereny Z."/>
            <person name="Hegedus B."/>
            <person name="Baldrian P."/>
            <person name="Stursova M."/>
            <person name="Weitz H."/>
            <person name="Taylor A."/>
            <person name="Grigoriev I.V."/>
            <person name="Nagy L.G."/>
            <person name="Martin F."/>
            <person name="Kauserud H."/>
        </authorList>
    </citation>
    <scope>NUCLEOTIDE SEQUENCE</scope>
    <source>
        <strain evidence="3">CBHHK173m</strain>
    </source>
</reference>
<dbReference type="EMBL" id="JARJCN010000154">
    <property type="protein sequence ID" value="KAJ7067682.1"/>
    <property type="molecule type" value="Genomic_DNA"/>
</dbReference>
<dbReference type="Gene3D" id="3.40.970.10">
    <property type="entry name" value="Ribonuclease H1, N-terminal domain"/>
    <property type="match status" value="1"/>
</dbReference>
<organism evidence="3 4">
    <name type="scientific">Mycena belliarum</name>
    <dbReference type="NCBI Taxonomy" id="1033014"/>
    <lineage>
        <taxon>Eukaryota</taxon>
        <taxon>Fungi</taxon>
        <taxon>Dikarya</taxon>
        <taxon>Basidiomycota</taxon>
        <taxon>Agaricomycotina</taxon>
        <taxon>Agaricomycetes</taxon>
        <taxon>Agaricomycetidae</taxon>
        <taxon>Agaricales</taxon>
        <taxon>Marasmiineae</taxon>
        <taxon>Mycenaceae</taxon>
        <taxon>Mycena</taxon>
    </lineage>
</organism>
<gene>
    <name evidence="3" type="ORF">B0H15DRAFT_806673</name>
    <name evidence="2" type="ORF">B0H15DRAFT_807481</name>
</gene>
<dbReference type="InterPro" id="IPR037056">
    <property type="entry name" value="RNase_H1_N_sf"/>
</dbReference>
<name>A0AAD6XH21_9AGAR</name>
<evidence type="ECO:0000313" key="3">
    <source>
        <dbReference type="EMBL" id="KAJ7073556.1"/>
    </source>
</evidence>
<evidence type="ECO:0000313" key="4">
    <source>
        <dbReference type="Proteomes" id="UP001222325"/>
    </source>
</evidence>
<dbReference type="EMBL" id="JARJCN010000111">
    <property type="protein sequence ID" value="KAJ7073556.1"/>
    <property type="molecule type" value="Genomic_DNA"/>
</dbReference>
<accession>A0AAD6XH21</accession>
<protein>
    <recommendedName>
        <fullName evidence="1">Ribonuclease H1 N-terminal domain-containing protein</fullName>
    </recommendedName>
</protein>
<sequence length="193" mass="21270">MCMLRPRDVWPCNQGRYPRCQMNPDLDSPQGTSLINQSSPNPFSMAPYPATTTATPEMAALVAQISTLSKLALDMTKHCITLNESIPAVVAAQVDAILNPPSSPKFAEARALTPDELATRFPPGQGETQTYYVVCVGRQPGLYTSADDATAQISGVPNYIREKKKGRLEALNFYRTLYNRREVHKLVDVIPDD</sequence>
<dbReference type="SUPFAM" id="SSF55658">
    <property type="entry name" value="L9 N-domain-like"/>
    <property type="match status" value="1"/>
</dbReference>
<feature type="domain" description="Ribonuclease H1 N-terminal" evidence="1">
    <location>
        <begin position="131"/>
        <end position="160"/>
    </location>
</feature>
<dbReference type="InterPro" id="IPR009027">
    <property type="entry name" value="Ribosomal_bL9/RNase_H1_N"/>
</dbReference>